<dbReference type="Gene3D" id="2.20.25.240">
    <property type="match status" value="2"/>
</dbReference>
<gene>
    <name evidence="5" type="ORF">OBRU01_24986</name>
</gene>
<feature type="domain" description="FLYWCH-type" evidence="4">
    <location>
        <begin position="71"/>
        <end position="134"/>
    </location>
</feature>
<dbReference type="GO" id="GO:0008270">
    <property type="term" value="F:zinc ion binding"/>
    <property type="evidence" value="ECO:0007669"/>
    <property type="project" value="UniProtKB-KW"/>
</dbReference>
<dbReference type="AlphaFoldDB" id="A0A0L7KI34"/>
<evidence type="ECO:0000256" key="3">
    <source>
        <dbReference type="ARBA" id="ARBA00022833"/>
    </source>
</evidence>
<keyword evidence="3" id="KW-0862">Zinc</keyword>
<sequence length="134" mass="15748">VFKTSRNGKPVIEYDNYRFNLYKVTGPSGERRSWRCWRWRDGPCRASILTIADVIVKVGKTHNHPSLLVKYIVSKNGNPVMQYGSYRFSRHSDYKKGSENPKCRWICMRTHRGCRAAAYTFENKLIKIKNVHNH</sequence>
<feature type="non-terminal residue" evidence="5">
    <location>
        <position position="1"/>
    </location>
</feature>
<proteinExistence type="predicted"/>
<keyword evidence="6" id="KW-1185">Reference proteome</keyword>
<evidence type="ECO:0000256" key="2">
    <source>
        <dbReference type="ARBA" id="ARBA00022771"/>
    </source>
</evidence>
<reference evidence="5 6" key="1">
    <citation type="journal article" date="2015" name="Genome Biol. Evol.">
        <title>The genome of winter moth (Operophtera brumata) provides a genomic perspective on sexual dimorphism and phenology.</title>
        <authorList>
            <person name="Derks M.F."/>
            <person name="Smit S."/>
            <person name="Salis L."/>
            <person name="Schijlen E."/>
            <person name="Bossers A."/>
            <person name="Mateman C."/>
            <person name="Pijl A.S."/>
            <person name="de Ridder D."/>
            <person name="Groenen M.A."/>
            <person name="Visser M.E."/>
            <person name="Megens H.J."/>
        </authorList>
    </citation>
    <scope>NUCLEOTIDE SEQUENCE [LARGE SCALE GENOMIC DNA]</scope>
    <source>
        <strain evidence="5">WM2013NL</strain>
        <tissue evidence="5">Head and thorax</tissue>
    </source>
</reference>
<name>A0A0L7KI34_OPEBR</name>
<dbReference type="Proteomes" id="UP000037510">
    <property type="component" value="Unassembled WGS sequence"/>
</dbReference>
<feature type="domain" description="FLYWCH-type" evidence="4">
    <location>
        <begin position="2"/>
        <end position="64"/>
    </location>
</feature>
<dbReference type="InterPro" id="IPR007588">
    <property type="entry name" value="Znf_FLYWCH"/>
</dbReference>
<dbReference type="Pfam" id="PF04500">
    <property type="entry name" value="FLYWCH"/>
    <property type="match status" value="2"/>
</dbReference>
<evidence type="ECO:0000313" key="5">
    <source>
        <dbReference type="EMBL" id="KOB62740.1"/>
    </source>
</evidence>
<dbReference type="EMBL" id="JTDY01009776">
    <property type="protein sequence ID" value="KOB62740.1"/>
    <property type="molecule type" value="Genomic_DNA"/>
</dbReference>
<evidence type="ECO:0000313" key="6">
    <source>
        <dbReference type="Proteomes" id="UP000037510"/>
    </source>
</evidence>
<keyword evidence="1" id="KW-0479">Metal-binding</keyword>
<protein>
    <recommendedName>
        <fullName evidence="4">FLYWCH-type domain-containing protein</fullName>
    </recommendedName>
</protein>
<comment type="caution">
    <text evidence="5">The sequence shown here is derived from an EMBL/GenBank/DDBJ whole genome shotgun (WGS) entry which is preliminary data.</text>
</comment>
<evidence type="ECO:0000256" key="1">
    <source>
        <dbReference type="ARBA" id="ARBA00022723"/>
    </source>
</evidence>
<keyword evidence="2" id="KW-0863">Zinc-finger</keyword>
<accession>A0A0L7KI34</accession>
<organism evidence="5 6">
    <name type="scientific">Operophtera brumata</name>
    <name type="common">Winter moth</name>
    <name type="synonym">Phalaena brumata</name>
    <dbReference type="NCBI Taxonomy" id="104452"/>
    <lineage>
        <taxon>Eukaryota</taxon>
        <taxon>Metazoa</taxon>
        <taxon>Ecdysozoa</taxon>
        <taxon>Arthropoda</taxon>
        <taxon>Hexapoda</taxon>
        <taxon>Insecta</taxon>
        <taxon>Pterygota</taxon>
        <taxon>Neoptera</taxon>
        <taxon>Endopterygota</taxon>
        <taxon>Lepidoptera</taxon>
        <taxon>Glossata</taxon>
        <taxon>Ditrysia</taxon>
        <taxon>Geometroidea</taxon>
        <taxon>Geometridae</taxon>
        <taxon>Larentiinae</taxon>
        <taxon>Operophtera</taxon>
    </lineage>
</organism>
<evidence type="ECO:0000259" key="4">
    <source>
        <dbReference type="Pfam" id="PF04500"/>
    </source>
</evidence>